<dbReference type="Proteomes" id="UP000677016">
    <property type="component" value="Unassembled WGS sequence"/>
</dbReference>
<evidence type="ECO:0000256" key="4">
    <source>
        <dbReference type="ARBA" id="ARBA00011690"/>
    </source>
</evidence>
<reference evidence="12" key="1">
    <citation type="submission" date="2021-04" db="EMBL/GenBank/DDBJ databases">
        <title>Phycicoccus avicenniae sp. nov., a novel endophytic actinomycetes isolated from branch of Avicennia mariana.</title>
        <authorList>
            <person name="Tuo L."/>
        </authorList>
    </citation>
    <scope>NUCLEOTIDE SEQUENCE</scope>
    <source>
        <strain evidence="12">BSK3Z-2</strain>
    </source>
</reference>
<comment type="cofactor">
    <cofactor evidence="1 8 9">
        <name>pyridoxal 5'-phosphate</name>
        <dbReference type="ChEBI" id="CHEBI:597326"/>
    </cofactor>
</comment>
<evidence type="ECO:0000256" key="9">
    <source>
        <dbReference type="PIRSR" id="PIRSR603437-50"/>
    </source>
</evidence>
<dbReference type="NCBIfam" id="NF001696">
    <property type="entry name" value="PRK00451.1"/>
    <property type="match status" value="1"/>
</dbReference>
<dbReference type="InterPro" id="IPR049316">
    <property type="entry name" value="GDC-P_C"/>
</dbReference>
<dbReference type="GO" id="GO:0005960">
    <property type="term" value="C:glycine cleavage complex"/>
    <property type="evidence" value="ECO:0007669"/>
    <property type="project" value="TreeGrafter"/>
</dbReference>
<evidence type="ECO:0000256" key="8">
    <source>
        <dbReference type="HAMAP-Rule" id="MF_00711"/>
    </source>
</evidence>
<dbReference type="Pfam" id="PF02347">
    <property type="entry name" value="GDC-P"/>
    <property type="match status" value="2"/>
</dbReference>
<dbReference type="CDD" id="cd00613">
    <property type="entry name" value="GDC-P"/>
    <property type="match status" value="2"/>
</dbReference>
<dbReference type="GO" id="GO:0004375">
    <property type="term" value="F:glycine dehydrogenase (decarboxylating) activity"/>
    <property type="evidence" value="ECO:0007669"/>
    <property type="project" value="UniProtKB-EC"/>
</dbReference>
<dbReference type="HAMAP" id="MF_00711">
    <property type="entry name" value="GcvP"/>
    <property type="match status" value="1"/>
</dbReference>
<keyword evidence="6 8" id="KW-0560">Oxidoreductase</keyword>
<evidence type="ECO:0000313" key="13">
    <source>
        <dbReference type="Proteomes" id="UP000677016"/>
    </source>
</evidence>
<evidence type="ECO:0000256" key="1">
    <source>
        <dbReference type="ARBA" id="ARBA00001933"/>
    </source>
</evidence>
<dbReference type="GO" id="GO:0019464">
    <property type="term" value="P:glycine decarboxylation via glycine cleavage system"/>
    <property type="evidence" value="ECO:0007669"/>
    <property type="project" value="UniProtKB-UniRule"/>
</dbReference>
<evidence type="ECO:0000256" key="7">
    <source>
        <dbReference type="ARBA" id="ARBA00049026"/>
    </source>
</evidence>
<dbReference type="GO" id="GO:0005829">
    <property type="term" value="C:cytosol"/>
    <property type="evidence" value="ECO:0007669"/>
    <property type="project" value="TreeGrafter"/>
</dbReference>
<dbReference type="NCBIfam" id="TIGR00461">
    <property type="entry name" value="gcvP"/>
    <property type="match status" value="1"/>
</dbReference>
<proteinExistence type="inferred from homology"/>
<dbReference type="GO" id="GO:0030170">
    <property type="term" value="F:pyridoxal phosphate binding"/>
    <property type="evidence" value="ECO:0007669"/>
    <property type="project" value="TreeGrafter"/>
</dbReference>
<dbReference type="PANTHER" id="PTHR11773">
    <property type="entry name" value="GLYCINE DEHYDROGENASE, DECARBOXYLATING"/>
    <property type="match status" value="1"/>
</dbReference>
<evidence type="ECO:0000259" key="10">
    <source>
        <dbReference type="Pfam" id="PF02347"/>
    </source>
</evidence>
<evidence type="ECO:0000256" key="2">
    <source>
        <dbReference type="ARBA" id="ARBA00003788"/>
    </source>
</evidence>
<protein>
    <recommendedName>
        <fullName evidence="8">Glycine dehydrogenase (decarboxylating)</fullName>
        <ecNumber evidence="8">1.4.4.2</ecNumber>
    </recommendedName>
    <alternativeName>
        <fullName evidence="8">Glycine cleavage system P-protein</fullName>
    </alternativeName>
    <alternativeName>
        <fullName evidence="8">Glycine decarboxylase</fullName>
    </alternativeName>
    <alternativeName>
        <fullName evidence="8">Glycine dehydrogenase (aminomethyl-transferring)</fullName>
    </alternativeName>
</protein>
<dbReference type="Pfam" id="PF21478">
    <property type="entry name" value="GcvP2_C"/>
    <property type="match status" value="1"/>
</dbReference>
<dbReference type="InterPro" id="IPR015421">
    <property type="entry name" value="PyrdxlP-dep_Trfase_major"/>
</dbReference>
<evidence type="ECO:0000256" key="3">
    <source>
        <dbReference type="ARBA" id="ARBA00010756"/>
    </source>
</evidence>
<dbReference type="FunFam" id="3.40.640.10:FF:000005">
    <property type="entry name" value="Glycine dehydrogenase (decarboxylating), mitochondrial"/>
    <property type="match status" value="1"/>
</dbReference>
<dbReference type="Gene3D" id="3.90.1150.10">
    <property type="entry name" value="Aspartate Aminotransferase, domain 1"/>
    <property type="match status" value="2"/>
</dbReference>
<comment type="subunit">
    <text evidence="4 8">The glycine cleavage system is composed of four proteins: P, T, L and H.</text>
</comment>
<comment type="similarity">
    <text evidence="3 8">Belongs to the GcvP family.</text>
</comment>
<dbReference type="AlphaFoldDB" id="A0A941HZN6"/>
<dbReference type="EC" id="1.4.4.2" evidence="8"/>
<dbReference type="NCBIfam" id="NF003346">
    <property type="entry name" value="PRK04366.1"/>
    <property type="match status" value="1"/>
</dbReference>
<evidence type="ECO:0000313" key="12">
    <source>
        <dbReference type="EMBL" id="MBR7742354.1"/>
    </source>
</evidence>
<feature type="modified residue" description="N6-(pyridoxal phosphate)lysine" evidence="8 9">
    <location>
        <position position="706"/>
    </location>
</feature>
<comment type="caution">
    <text evidence="12">The sequence shown here is derived from an EMBL/GenBank/DDBJ whole genome shotgun (WGS) entry which is preliminary data.</text>
</comment>
<dbReference type="FunFam" id="3.40.640.10:FF:000007">
    <property type="entry name" value="glycine dehydrogenase (Decarboxylating), mitochondrial"/>
    <property type="match status" value="1"/>
</dbReference>
<comment type="function">
    <text evidence="2 8">The glycine cleavage system catalyzes the degradation of glycine. The P protein binds the alpha-amino group of glycine through its pyridoxal phosphate cofactor; CO(2) is released and the remaining methylamine moiety is then transferred to the lipoamide cofactor of the H protein.</text>
</comment>
<dbReference type="InterPro" id="IPR003437">
    <property type="entry name" value="GcvP"/>
</dbReference>
<dbReference type="RefSeq" id="WP_211601500.1">
    <property type="nucleotide sequence ID" value="NZ_JAGSNF010000003.1"/>
</dbReference>
<evidence type="ECO:0000259" key="11">
    <source>
        <dbReference type="Pfam" id="PF21478"/>
    </source>
</evidence>
<dbReference type="InterPro" id="IPR049315">
    <property type="entry name" value="GDC-P_N"/>
</dbReference>
<dbReference type="EMBL" id="JAGSNF010000003">
    <property type="protein sequence ID" value="MBR7742354.1"/>
    <property type="molecule type" value="Genomic_DNA"/>
</dbReference>
<feature type="domain" description="Glycine cleavage system P-protein N-terminal" evidence="10">
    <location>
        <begin position="476"/>
        <end position="733"/>
    </location>
</feature>
<dbReference type="InterPro" id="IPR020581">
    <property type="entry name" value="GDC_P"/>
</dbReference>
<dbReference type="GO" id="GO:0016594">
    <property type="term" value="F:glycine binding"/>
    <property type="evidence" value="ECO:0007669"/>
    <property type="project" value="TreeGrafter"/>
</dbReference>
<dbReference type="PANTHER" id="PTHR11773:SF1">
    <property type="entry name" value="GLYCINE DEHYDROGENASE (DECARBOXYLATING), MITOCHONDRIAL"/>
    <property type="match status" value="1"/>
</dbReference>
<evidence type="ECO:0000256" key="6">
    <source>
        <dbReference type="ARBA" id="ARBA00023002"/>
    </source>
</evidence>
<sequence length="958" mass="101068">MSTPALPDFAARHIGPRESDIETMLGVVGAGSLAELVDKAVPSGIRAAGELDVQAAASEQAVVAELREVAARNRVVTSLIGLGYYGTVTPAVVQRNVLENPAWYTAYTPYQPEISQGRLEALLNFQTVVSDLTGLAVAGASLLDEATAAAEAMTLMRRGSKVAADAVLLVDRNVFPQTLAVVRTRALPLGLEVVEADLEGVDSVEALRAAAGDRDVFGVLVQYPGLDGSLRDHRALADAAHEAGAVVTASADLLALTLATPPGEWGADIAVGTTQRFGVPMGFGGPHAGYMSVRQGLERTLPGRLVGVSVDADGAPAYRLALQTREQHIRREKATSNICTAQVLLAVMASMYAVHHGPEGLRAIALRVHGHASALAAALRSGGYDLGDAPFFDTLAVRAPGEAERLVAACLAEGVNVWRRDDDTVLVSLDETTDLVVLGKVCRGFGVEAPGRVEVAAPAWPGSFARTSDYLTHPVFSAHRSETAMLRYLRRLADRDFALDRGMIPLGSCTMKLNATTEMVAVTWPEFAALHPFAPHEQTRGIRGLVDELSSWLCEITGYDAVSLQPNAGSQGELAGLLAIAAYHRAAGDHERRICLIPSSAHGTNAASAVMAGMKVVVVGTDPSSGNVDMDDLAAKVEQHRDTLAAIMVTYPSTHGVFEDTITDLCAMVHDAGGQVYVDGANLNALVGVARPGRFGADVSHLNLHKTFCIPHGGGGPGVGPVACREHLAPFLPNHPLDADAGPETGVGPISAAPYGSAGILPISWAYVRLMGGAGLTRATEVAVLSANYVAARLREAFPVLYAGHGGLVAHECILDLRGITKETGVTVDDVAKRLIDHGFHAPTMSFPVAGTLMVEPTESEDLGELDRFCDAMLAIRREIDEVAQGTVDVADSALRHAPHTAECLTADWDHPYDRRTAAYPDGVDAASKYWPPVRRIDGAYGDRNLVCSCPTPEAFED</sequence>
<dbReference type="InterPro" id="IPR015424">
    <property type="entry name" value="PyrdxlP-dep_Trfase"/>
</dbReference>
<dbReference type="InterPro" id="IPR015422">
    <property type="entry name" value="PyrdxlP-dep_Trfase_small"/>
</dbReference>
<accession>A0A941HZN6</accession>
<feature type="domain" description="Glycine dehydrogenase C-terminal" evidence="11">
    <location>
        <begin position="779"/>
        <end position="900"/>
    </location>
</feature>
<name>A0A941HZN6_9MICO</name>
<evidence type="ECO:0000256" key="5">
    <source>
        <dbReference type="ARBA" id="ARBA00022898"/>
    </source>
</evidence>
<feature type="domain" description="Glycine cleavage system P-protein N-terminal" evidence="10">
    <location>
        <begin position="12"/>
        <end position="433"/>
    </location>
</feature>
<dbReference type="Gene3D" id="3.40.640.10">
    <property type="entry name" value="Type I PLP-dependent aspartate aminotransferase-like (Major domain)"/>
    <property type="match status" value="2"/>
</dbReference>
<gene>
    <name evidence="8 12" type="primary">gcvP</name>
    <name evidence="12" type="ORF">KC207_03480</name>
</gene>
<dbReference type="SUPFAM" id="SSF53383">
    <property type="entry name" value="PLP-dependent transferases"/>
    <property type="match status" value="2"/>
</dbReference>
<keyword evidence="13" id="KW-1185">Reference proteome</keyword>
<organism evidence="12 13">
    <name type="scientific">Phycicoccus avicenniae</name>
    <dbReference type="NCBI Taxonomy" id="2828860"/>
    <lineage>
        <taxon>Bacteria</taxon>
        <taxon>Bacillati</taxon>
        <taxon>Actinomycetota</taxon>
        <taxon>Actinomycetes</taxon>
        <taxon>Micrococcales</taxon>
        <taxon>Intrasporangiaceae</taxon>
        <taxon>Phycicoccus</taxon>
    </lineage>
</organism>
<comment type="catalytic activity">
    <reaction evidence="7 8">
        <text>N(6)-[(R)-lipoyl]-L-lysyl-[glycine-cleavage complex H protein] + glycine + H(+) = N(6)-[(R)-S(8)-aminomethyldihydrolipoyl]-L-lysyl-[glycine-cleavage complex H protein] + CO2</text>
        <dbReference type="Rhea" id="RHEA:24304"/>
        <dbReference type="Rhea" id="RHEA-COMP:10494"/>
        <dbReference type="Rhea" id="RHEA-COMP:10495"/>
        <dbReference type="ChEBI" id="CHEBI:15378"/>
        <dbReference type="ChEBI" id="CHEBI:16526"/>
        <dbReference type="ChEBI" id="CHEBI:57305"/>
        <dbReference type="ChEBI" id="CHEBI:83099"/>
        <dbReference type="ChEBI" id="CHEBI:83143"/>
        <dbReference type="EC" id="1.4.4.2"/>
    </reaction>
</comment>
<keyword evidence="5 8" id="KW-0663">Pyridoxal phosphate</keyword>